<gene>
    <name evidence="1" type="ORF">Amon02_000153900</name>
</gene>
<evidence type="ECO:0000313" key="2">
    <source>
        <dbReference type="Proteomes" id="UP001165064"/>
    </source>
</evidence>
<evidence type="ECO:0000313" key="1">
    <source>
        <dbReference type="EMBL" id="GME73804.1"/>
    </source>
</evidence>
<name>A0ACB5SVK1_AMBMO</name>
<keyword evidence="2" id="KW-1185">Reference proteome</keyword>
<proteinExistence type="predicted"/>
<dbReference type="EMBL" id="BSXS01000761">
    <property type="protein sequence ID" value="GME73804.1"/>
    <property type="molecule type" value="Genomic_DNA"/>
</dbReference>
<comment type="caution">
    <text evidence="1">The sequence shown here is derived from an EMBL/GenBank/DDBJ whole genome shotgun (WGS) entry which is preliminary data.</text>
</comment>
<reference evidence="1" key="1">
    <citation type="submission" date="2023-04" db="EMBL/GenBank/DDBJ databases">
        <title>Ambrosiozyma monospora NBRC 10751.</title>
        <authorList>
            <person name="Ichikawa N."/>
            <person name="Sato H."/>
            <person name="Tonouchi N."/>
        </authorList>
    </citation>
    <scope>NUCLEOTIDE SEQUENCE</scope>
    <source>
        <strain evidence="1">NBRC 10751</strain>
    </source>
</reference>
<organism evidence="1 2">
    <name type="scientific">Ambrosiozyma monospora</name>
    <name type="common">Yeast</name>
    <name type="synonym">Endomycopsis monosporus</name>
    <dbReference type="NCBI Taxonomy" id="43982"/>
    <lineage>
        <taxon>Eukaryota</taxon>
        <taxon>Fungi</taxon>
        <taxon>Dikarya</taxon>
        <taxon>Ascomycota</taxon>
        <taxon>Saccharomycotina</taxon>
        <taxon>Pichiomycetes</taxon>
        <taxon>Pichiales</taxon>
        <taxon>Pichiaceae</taxon>
        <taxon>Ambrosiozyma</taxon>
    </lineage>
</organism>
<protein>
    <submittedName>
        <fullName evidence="1">Unnamed protein product</fullName>
    </submittedName>
</protein>
<accession>A0ACB5SVK1</accession>
<sequence>MKSESPELYFNKVTSLRVNSDMMKELWKSGVFKKSKCLKFLKVIVRFNVNVSSLGEALKDWTKFNSELSTNEQNTQKLLLVLARDRRVKWPALKKALGEIVNIVVENKSDWYISLSTDGSIFTPGVSDLCLKLLNEVQAARKVGFYFSHSDEDLFMLDLLKSVSKINKLSLTNCPTPLEELDFSFDNIPKLSLLRCTYKNLFLKSRPDTLKENRWTPLFCPHI</sequence>
<dbReference type="Proteomes" id="UP001165064">
    <property type="component" value="Unassembled WGS sequence"/>
</dbReference>